<dbReference type="AlphaFoldDB" id="A0A7W6MR92"/>
<organism evidence="3 4">
    <name type="scientific">Aurantimonas endophytica</name>
    <dbReference type="NCBI Taxonomy" id="1522175"/>
    <lineage>
        <taxon>Bacteria</taxon>
        <taxon>Pseudomonadati</taxon>
        <taxon>Pseudomonadota</taxon>
        <taxon>Alphaproteobacteria</taxon>
        <taxon>Hyphomicrobiales</taxon>
        <taxon>Aurantimonadaceae</taxon>
        <taxon>Aurantimonas</taxon>
    </lineage>
</organism>
<keyword evidence="2" id="KW-0812">Transmembrane</keyword>
<evidence type="ECO:0000256" key="1">
    <source>
        <dbReference type="SAM" id="MobiDB-lite"/>
    </source>
</evidence>
<evidence type="ECO:0000256" key="2">
    <source>
        <dbReference type="SAM" id="Phobius"/>
    </source>
</evidence>
<proteinExistence type="predicted"/>
<keyword evidence="4" id="KW-1185">Reference proteome</keyword>
<evidence type="ECO:0000313" key="3">
    <source>
        <dbReference type="EMBL" id="MBB4004790.1"/>
    </source>
</evidence>
<keyword evidence="2" id="KW-1133">Transmembrane helix</keyword>
<gene>
    <name evidence="3" type="ORF">GGR03_003885</name>
</gene>
<protein>
    <submittedName>
        <fullName evidence="3">Uncharacterized protein</fullName>
    </submittedName>
</protein>
<feature type="region of interest" description="Disordered" evidence="1">
    <location>
        <begin position="84"/>
        <end position="113"/>
    </location>
</feature>
<feature type="transmembrane region" description="Helical" evidence="2">
    <location>
        <begin position="52"/>
        <end position="74"/>
    </location>
</feature>
<dbReference type="Proteomes" id="UP000588647">
    <property type="component" value="Unassembled WGS sequence"/>
</dbReference>
<sequence length="113" mass="11872">MILSIALLFAVFGCVAAFLSSVRIVISTAILTIPLFIILAAVSDFSLGDMLLMWLTALLCLQLGYFAALLLMVARAKARNQAGGREITPSAKTPGLSAPKPPISELKNSTPPG</sequence>
<reference evidence="3 4" key="1">
    <citation type="submission" date="2020-08" db="EMBL/GenBank/DDBJ databases">
        <title>Genomic Encyclopedia of Type Strains, Phase IV (KMG-IV): sequencing the most valuable type-strain genomes for metagenomic binning, comparative biology and taxonomic classification.</title>
        <authorList>
            <person name="Goeker M."/>
        </authorList>
    </citation>
    <scope>NUCLEOTIDE SEQUENCE [LARGE SCALE GENOMIC DNA]</scope>
    <source>
        <strain evidence="3 4">DSM 103570</strain>
    </source>
</reference>
<accession>A0A7W6MR92</accession>
<feature type="transmembrane region" description="Helical" evidence="2">
    <location>
        <begin position="26"/>
        <end position="45"/>
    </location>
</feature>
<dbReference type="RefSeq" id="WP_183210361.1">
    <property type="nucleotide sequence ID" value="NZ_JACIEM010000005.1"/>
</dbReference>
<keyword evidence="2" id="KW-0472">Membrane</keyword>
<evidence type="ECO:0000313" key="4">
    <source>
        <dbReference type="Proteomes" id="UP000588647"/>
    </source>
</evidence>
<name>A0A7W6MR92_9HYPH</name>
<dbReference type="EMBL" id="JACIEM010000005">
    <property type="protein sequence ID" value="MBB4004790.1"/>
    <property type="molecule type" value="Genomic_DNA"/>
</dbReference>
<comment type="caution">
    <text evidence="3">The sequence shown here is derived from an EMBL/GenBank/DDBJ whole genome shotgun (WGS) entry which is preliminary data.</text>
</comment>